<dbReference type="SUPFAM" id="SSF161098">
    <property type="entry name" value="MetI-like"/>
    <property type="match status" value="1"/>
</dbReference>
<gene>
    <name evidence="12" type="primary">modB</name>
    <name evidence="12" type="ORF">Ami3637_08145</name>
</gene>
<accession>A0A6P1ML49</accession>
<evidence type="ECO:0000256" key="9">
    <source>
        <dbReference type="RuleBase" id="RU363032"/>
    </source>
</evidence>
<dbReference type="Pfam" id="PF00528">
    <property type="entry name" value="BPD_transp_1"/>
    <property type="match status" value="1"/>
</dbReference>
<dbReference type="PANTHER" id="PTHR30183:SF3">
    <property type="entry name" value="MOLYBDENUM TRANSPORT SYSTEM PERMEASE PROTEIN MODB"/>
    <property type="match status" value="1"/>
</dbReference>
<keyword evidence="6 9" id="KW-0812">Transmembrane</keyword>
<keyword evidence="8 9" id="KW-0472">Membrane</keyword>
<evidence type="ECO:0000256" key="10">
    <source>
        <dbReference type="RuleBase" id="RU365097"/>
    </source>
</evidence>
<dbReference type="NCBIfam" id="NF038017">
    <property type="entry name" value="ABC_perm1"/>
    <property type="match status" value="1"/>
</dbReference>
<keyword evidence="5 10" id="KW-0500">Molybdenum</keyword>
<feature type="domain" description="ABC transmembrane type-1" evidence="11">
    <location>
        <begin position="6"/>
        <end position="208"/>
    </location>
</feature>
<dbReference type="AlphaFoldDB" id="A0A6P1ML49"/>
<proteinExistence type="inferred from homology"/>
<dbReference type="EMBL" id="CP047591">
    <property type="protein sequence ID" value="QHI72376.1"/>
    <property type="molecule type" value="Genomic_DNA"/>
</dbReference>
<dbReference type="NCBIfam" id="TIGR02141">
    <property type="entry name" value="modB_ABC"/>
    <property type="match status" value="1"/>
</dbReference>
<dbReference type="Proteomes" id="UP000463883">
    <property type="component" value="Chromosome"/>
</dbReference>
<evidence type="ECO:0000256" key="8">
    <source>
        <dbReference type="ARBA" id="ARBA00023136"/>
    </source>
</evidence>
<evidence type="ECO:0000313" key="13">
    <source>
        <dbReference type="Proteomes" id="UP000463883"/>
    </source>
</evidence>
<dbReference type="InterPro" id="IPR049783">
    <property type="entry name" value="ABC_perm_TupB-like"/>
</dbReference>
<dbReference type="InterPro" id="IPR011867">
    <property type="entry name" value="ModB_ABC"/>
</dbReference>
<keyword evidence="3 9" id="KW-0813">Transport</keyword>
<sequence>MILQPIFLTLKVAALATLVTLILGTVCAYIMVRKNIRGKNIWETILILPMVLPPSILGYILLILLGRRGPVGGFLLEHFNLQIIFTWVACVIASSIVSLPLMYQSIKTGLLGVDSIYEDAARDLGANRWQVFWKVTFPLAMPGLISGIVLSFARSMGEFGATLMVAGNIPGKTQTISTAIYFAVDGGKDYLANMLVLIMTLLSFILVFGLNFWIKKEIYK</sequence>
<organism evidence="12 13">
    <name type="scientific">Aminipila terrae</name>
    <dbReference type="NCBI Taxonomy" id="2697030"/>
    <lineage>
        <taxon>Bacteria</taxon>
        <taxon>Bacillati</taxon>
        <taxon>Bacillota</taxon>
        <taxon>Clostridia</taxon>
        <taxon>Peptostreptococcales</taxon>
        <taxon>Anaerovoracaceae</taxon>
        <taxon>Aminipila</taxon>
    </lineage>
</organism>
<protein>
    <recommendedName>
        <fullName evidence="10">Molybdenum transport system permease</fullName>
    </recommendedName>
</protein>
<dbReference type="GO" id="GO:0015098">
    <property type="term" value="F:molybdate ion transmembrane transporter activity"/>
    <property type="evidence" value="ECO:0007669"/>
    <property type="project" value="UniProtKB-UniRule"/>
</dbReference>
<evidence type="ECO:0000256" key="6">
    <source>
        <dbReference type="ARBA" id="ARBA00022692"/>
    </source>
</evidence>
<comment type="subcellular location">
    <subcellularLocation>
        <location evidence="1 9">Cell membrane</location>
        <topology evidence="1 9">Multi-pass membrane protein</topology>
    </subcellularLocation>
</comment>
<dbReference type="PROSITE" id="PS50928">
    <property type="entry name" value="ABC_TM1"/>
    <property type="match status" value="1"/>
</dbReference>
<dbReference type="InterPro" id="IPR000515">
    <property type="entry name" value="MetI-like"/>
</dbReference>
<comment type="similarity">
    <text evidence="2 10">Belongs to the binding-protein-dependent transport system permease family. CysTW subfamily.</text>
</comment>
<reference evidence="12 13" key="1">
    <citation type="submission" date="2020-01" db="EMBL/GenBank/DDBJ databases">
        <title>Genomic analysis of Aminipila sp. CBA3637.</title>
        <authorList>
            <person name="Kim Y.B."/>
            <person name="Roh S.W."/>
        </authorList>
    </citation>
    <scope>NUCLEOTIDE SEQUENCE [LARGE SCALE GENOMIC DNA]</scope>
    <source>
        <strain evidence="12 13">CBA3637</strain>
    </source>
</reference>
<evidence type="ECO:0000256" key="3">
    <source>
        <dbReference type="ARBA" id="ARBA00022448"/>
    </source>
</evidence>
<dbReference type="PANTHER" id="PTHR30183">
    <property type="entry name" value="MOLYBDENUM TRANSPORT SYSTEM PERMEASE PROTEIN MODB"/>
    <property type="match status" value="1"/>
</dbReference>
<comment type="function">
    <text evidence="10">Part of the binding-protein-dependent transport system for molybdenum; probably responsible for the translocation of the substrate across the membrane.</text>
</comment>
<evidence type="ECO:0000256" key="7">
    <source>
        <dbReference type="ARBA" id="ARBA00022989"/>
    </source>
</evidence>
<keyword evidence="4 10" id="KW-1003">Cell membrane</keyword>
<evidence type="ECO:0000256" key="1">
    <source>
        <dbReference type="ARBA" id="ARBA00004651"/>
    </source>
</evidence>
<dbReference type="RefSeq" id="WP_162362146.1">
    <property type="nucleotide sequence ID" value="NZ_CP047591.1"/>
</dbReference>
<evidence type="ECO:0000256" key="5">
    <source>
        <dbReference type="ARBA" id="ARBA00022505"/>
    </source>
</evidence>
<dbReference type="InterPro" id="IPR035906">
    <property type="entry name" value="MetI-like_sf"/>
</dbReference>
<dbReference type="CDD" id="cd06261">
    <property type="entry name" value="TM_PBP2"/>
    <property type="match status" value="1"/>
</dbReference>
<evidence type="ECO:0000313" key="12">
    <source>
        <dbReference type="EMBL" id="QHI72376.1"/>
    </source>
</evidence>
<feature type="transmembrane region" description="Helical" evidence="9">
    <location>
        <begin position="44"/>
        <end position="64"/>
    </location>
</feature>
<feature type="transmembrane region" description="Helical" evidence="9">
    <location>
        <begin position="131"/>
        <end position="153"/>
    </location>
</feature>
<feature type="transmembrane region" description="Helical" evidence="9">
    <location>
        <begin position="190"/>
        <end position="214"/>
    </location>
</feature>
<dbReference type="KEGG" id="amic:Ami3637_08145"/>
<keyword evidence="7 9" id="KW-1133">Transmembrane helix</keyword>
<dbReference type="Gene3D" id="1.10.3720.10">
    <property type="entry name" value="MetI-like"/>
    <property type="match status" value="1"/>
</dbReference>
<keyword evidence="13" id="KW-1185">Reference proteome</keyword>
<name>A0A6P1ML49_9FIRM</name>
<evidence type="ECO:0000256" key="2">
    <source>
        <dbReference type="ARBA" id="ARBA00007069"/>
    </source>
</evidence>
<feature type="transmembrane region" description="Helical" evidence="9">
    <location>
        <begin position="84"/>
        <end position="103"/>
    </location>
</feature>
<evidence type="ECO:0000259" key="11">
    <source>
        <dbReference type="PROSITE" id="PS50928"/>
    </source>
</evidence>
<dbReference type="GO" id="GO:0005886">
    <property type="term" value="C:plasma membrane"/>
    <property type="evidence" value="ECO:0007669"/>
    <property type="project" value="UniProtKB-SubCell"/>
</dbReference>
<evidence type="ECO:0000256" key="4">
    <source>
        <dbReference type="ARBA" id="ARBA00022475"/>
    </source>
</evidence>
<feature type="transmembrane region" description="Helical" evidence="9">
    <location>
        <begin position="12"/>
        <end position="32"/>
    </location>
</feature>